<dbReference type="EMBL" id="MSPT01000005">
    <property type="protein sequence ID" value="ONK28384.1"/>
    <property type="molecule type" value="Genomic_DNA"/>
</dbReference>
<dbReference type="Proteomes" id="UP000188946">
    <property type="component" value="Unassembled WGS sequence"/>
</dbReference>
<reference evidence="4 5" key="1">
    <citation type="submission" date="2016-12" db="EMBL/GenBank/DDBJ databases">
        <authorList>
            <person name="Gulvik C.A."/>
        </authorList>
    </citation>
    <scope>NUCLEOTIDE SEQUENCE [LARGE SCALE GENOMIC DNA]</scope>
    <source>
        <strain evidence="3 5">12-5202</strain>
        <strain evidence="2 4">12-5291</strain>
    </source>
</reference>
<protein>
    <submittedName>
        <fullName evidence="2">Uncharacterized protein</fullName>
    </submittedName>
</protein>
<dbReference type="AlphaFoldDB" id="A0AB36JU15"/>
<dbReference type="EMBL" id="MSPR01000005">
    <property type="protein sequence ID" value="ONK30165.1"/>
    <property type="molecule type" value="Genomic_DNA"/>
</dbReference>
<gene>
    <name evidence="3" type="ORF">BVE84_03640</name>
    <name evidence="2" type="ORF">BVE86_03290</name>
</gene>
<comment type="caution">
    <text evidence="2">The sequence shown here is derived from an EMBL/GenBank/DDBJ whole genome shotgun (WGS) entry which is preliminary data.</text>
</comment>
<name>A0AB36JU15_9STRE</name>
<accession>A0AB36JU15</accession>
<organism evidence="2 4">
    <name type="scientific">Streptococcus azizii</name>
    <dbReference type="NCBI Taxonomy" id="1579424"/>
    <lineage>
        <taxon>Bacteria</taxon>
        <taxon>Bacillati</taxon>
        <taxon>Bacillota</taxon>
        <taxon>Bacilli</taxon>
        <taxon>Lactobacillales</taxon>
        <taxon>Streptococcaceae</taxon>
        <taxon>Streptococcus</taxon>
    </lineage>
</organism>
<evidence type="ECO:0000313" key="5">
    <source>
        <dbReference type="Proteomes" id="UP000188946"/>
    </source>
</evidence>
<proteinExistence type="predicted"/>
<evidence type="ECO:0000313" key="3">
    <source>
        <dbReference type="EMBL" id="ONK30165.1"/>
    </source>
</evidence>
<evidence type="ECO:0000313" key="2">
    <source>
        <dbReference type="EMBL" id="ONK28384.1"/>
    </source>
</evidence>
<evidence type="ECO:0000256" key="1">
    <source>
        <dbReference type="SAM" id="MobiDB-lite"/>
    </source>
</evidence>
<keyword evidence="5" id="KW-1185">Reference proteome</keyword>
<dbReference type="Proteomes" id="UP000188600">
    <property type="component" value="Unassembled WGS sequence"/>
</dbReference>
<feature type="region of interest" description="Disordered" evidence="1">
    <location>
        <begin position="1"/>
        <end position="25"/>
    </location>
</feature>
<sequence>MVNNHPTASEETKRATENLPKQTPSLLSIDRAKKFQRQLTLELFHIVGHDKIRGRGQQSSVLQVLKTCYRHFPSR</sequence>
<evidence type="ECO:0000313" key="4">
    <source>
        <dbReference type="Proteomes" id="UP000188600"/>
    </source>
</evidence>